<evidence type="ECO:0000313" key="2">
    <source>
        <dbReference type="Proteomes" id="UP000184048"/>
    </source>
</evidence>
<dbReference type="RefSeq" id="WP_072837229.1">
    <property type="nucleotide sequence ID" value="NZ_FQUU01000030.1"/>
</dbReference>
<proteinExistence type="predicted"/>
<sequence>MTTFHISEFRGYSEESILEYLQLEAPGDVRITLEKPSDFEEDGAEQMAFDYYQAAYLGQQLAKVCDDFMLTYPAMKRPGRFSFKALNPRLPELASLLHFYTGGFDEWGTPVDDYLDTVMNFVFEMQADETIVCMEFLDIAMIAINGEDPEQNANRYRDLNPGSWYE</sequence>
<accession>A0A1M5GD98</accession>
<evidence type="ECO:0000313" key="1">
    <source>
        <dbReference type="EMBL" id="SHG01735.1"/>
    </source>
</evidence>
<name>A0A1M5GD98_9BACT</name>
<dbReference type="Proteomes" id="UP000184048">
    <property type="component" value="Unassembled WGS sequence"/>
</dbReference>
<dbReference type="EMBL" id="FQUU01000030">
    <property type="protein sequence ID" value="SHG01735.1"/>
    <property type="molecule type" value="Genomic_DNA"/>
</dbReference>
<dbReference type="AlphaFoldDB" id="A0A1M5GD98"/>
<gene>
    <name evidence="1" type="ORF">SAMN02745131_04121</name>
</gene>
<reference evidence="1 2" key="1">
    <citation type="submission" date="2016-11" db="EMBL/GenBank/DDBJ databases">
        <authorList>
            <person name="Jaros S."/>
            <person name="Januszkiewicz K."/>
            <person name="Wedrychowicz H."/>
        </authorList>
    </citation>
    <scope>NUCLEOTIDE SEQUENCE [LARGE SCALE GENOMIC DNA]</scope>
    <source>
        <strain evidence="1 2">DSM 18119</strain>
    </source>
</reference>
<keyword evidence="2" id="KW-1185">Reference proteome</keyword>
<organism evidence="1 2">
    <name type="scientific">Flavisolibacter ginsengisoli DSM 18119</name>
    <dbReference type="NCBI Taxonomy" id="1121884"/>
    <lineage>
        <taxon>Bacteria</taxon>
        <taxon>Pseudomonadati</taxon>
        <taxon>Bacteroidota</taxon>
        <taxon>Chitinophagia</taxon>
        <taxon>Chitinophagales</taxon>
        <taxon>Chitinophagaceae</taxon>
        <taxon>Flavisolibacter</taxon>
    </lineage>
</organism>
<protein>
    <submittedName>
        <fullName evidence="1">Uncharacterized protein</fullName>
    </submittedName>
</protein>